<sequence>MDLMEVAGRMLGAHPAAVTAEYADQDIDGSSHSGRFVLMDAGQVWLNSRTDGFQQMSGPGGSETRSGRKLIDRSEHGIPFLGMRNPGTMLVPRLAYLWAYSAPYRLADPVRVTGSIAEVPLVSLEHPGLGGRLRVDLAHGHILDFADIHGHTTLTDVRFQVSGPDLALLQRVRG</sequence>
<proteinExistence type="predicted"/>
<comment type="caution">
    <text evidence="1">The sequence shown here is derived from an EMBL/GenBank/DDBJ whole genome shotgun (WGS) entry which is preliminary data.</text>
</comment>
<gene>
    <name evidence="1" type="ORF">FL583_03750</name>
</gene>
<keyword evidence="2" id="KW-1185">Reference proteome</keyword>
<dbReference type="AlphaFoldDB" id="A0A545AYU6"/>
<evidence type="ECO:0000313" key="1">
    <source>
        <dbReference type="EMBL" id="TQS46510.1"/>
    </source>
</evidence>
<protein>
    <submittedName>
        <fullName evidence="1">Uncharacterized protein</fullName>
    </submittedName>
</protein>
<dbReference type="Proteomes" id="UP000317982">
    <property type="component" value="Unassembled WGS sequence"/>
</dbReference>
<dbReference type="InParanoid" id="A0A545AYU6"/>
<dbReference type="RefSeq" id="WP_142703029.1">
    <property type="nucleotide sequence ID" value="NZ_VIRS01000002.1"/>
</dbReference>
<name>A0A545AYU6_9ACTN</name>
<reference evidence="1 2" key="1">
    <citation type="submission" date="2019-07" db="EMBL/GenBank/DDBJ databases">
        <title>Cryptosporangium phraense sp. nov., isolated from plant litter.</title>
        <authorList>
            <person name="Suriyachadkun C."/>
        </authorList>
    </citation>
    <scope>NUCLEOTIDE SEQUENCE [LARGE SCALE GENOMIC DNA]</scope>
    <source>
        <strain evidence="1 2">A-T 5661</strain>
    </source>
</reference>
<accession>A0A545AYU6</accession>
<dbReference type="EMBL" id="VIRS01000002">
    <property type="protein sequence ID" value="TQS46510.1"/>
    <property type="molecule type" value="Genomic_DNA"/>
</dbReference>
<organism evidence="1 2">
    <name type="scientific">Cryptosporangium phraense</name>
    <dbReference type="NCBI Taxonomy" id="2593070"/>
    <lineage>
        <taxon>Bacteria</taxon>
        <taxon>Bacillati</taxon>
        <taxon>Actinomycetota</taxon>
        <taxon>Actinomycetes</taxon>
        <taxon>Cryptosporangiales</taxon>
        <taxon>Cryptosporangiaceae</taxon>
        <taxon>Cryptosporangium</taxon>
    </lineage>
</organism>
<evidence type="ECO:0000313" key="2">
    <source>
        <dbReference type="Proteomes" id="UP000317982"/>
    </source>
</evidence>